<name>A0A8S0SPR3_OLEEU</name>
<gene>
    <name evidence="5" type="ORF">OLEA9_A061647</name>
</gene>
<evidence type="ECO:0000256" key="4">
    <source>
        <dbReference type="ARBA" id="ARBA00022927"/>
    </source>
</evidence>
<dbReference type="Pfam" id="PF00514">
    <property type="entry name" value="Arm"/>
    <property type="match status" value="1"/>
</dbReference>
<evidence type="ECO:0000313" key="6">
    <source>
        <dbReference type="Proteomes" id="UP000594638"/>
    </source>
</evidence>
<dbReference type="EMBL" id="CACTIH010005452">
    <property type="protein sequence ID" value="CAA2993628.1"/>
    <property type="molecule type" value="Genomic_DNA"/>
</dbReference>
<comment type="caution">
    <text evidence="5">The sequence shown here is derived from an EMBL/GenBank/DDBJ whole genome shotgun (WGS) entry which is preliminary data.</text>
</comment>
<dbReference type="SMART" id="SM00185">
    <property type="entry name" value="ARM"/>
    <property type="match status" value="1"/>
</dbReference>
<dbReference type="SUPFAM" id="SSF48371">
    <property type="entry name" value="ARM repeat"/>
    <property type="match status" value="1"/>
</dbReference>
<dbReference type="Gramene" id="OE9A061647T1">
    <property type="protein sequence ID" value="OE9A061647C1"/>
    <property type="gene ID" value="OE9A061647"/>
</dbReference>
<evidence type="ECO:0000256" key="3">
    <source>
        <dbReference type="ARBA" id="ARBA00022737"/>
    </source>
</evidence>
<comment type="similarity">
    <text evidence="1">Belongs to the importin alpha family.</text>
</comment>
<keyword evidence="6" id="KW-1185">Reference proteome</keyword>
<proteinExistence type="inferred from homology"/>
<keyword evidence="4" id="KW-0653">Protein transport</keyword>
<dbReference type="InterPro" id="IPR011989">
    <property type="entry name" value="ARM-like"/>
</dbReference>
<dbReference type="OrthoDB" id="1738398at2759"/>
<dbReference type="Gene3D" id="1.25.10.10">
    <property type="entry name" value="Leucine-rich Repeat Variant"/>
    <property type="match status" value="2"/>
</dbReference>
<protein>
    <submittedName>
        <fullName evidence="5">Importin subunit alpha</fullName>
    </submittedName>
</protein>
<dbReference type="InterPro" id="IPR000225">
    <property type="entry name" value="Armadillo"/>
</dbReference>
<dbReference type="Proteomes" id="UP000594638">
    <property type="component" value="Unassembled WGS sequence"/>
</dbReference>
<evidence type="ECO:0000313" key="5">
    <source>
        <dbReference type="EMBL" id="CAA2993628.1"/>
    </source>
</evidence>
<keyword evidence="2" id="KW-0813">Transport</keyword>
<sequence length="130" mass="15086">MFQLESLLEMITGVWSNDGTLQLKATTQFRKLLLSERNLPIEEVIQSGVVPRFVEFLARNDYPQLQDIIENTAFPSLLNLLTQNYKKRIKKEACWTISNITTENKDPIRAYKLPWNCFFFVGGKGVQMLK</sequence>
<evidence type="ECO:0000256" key="1">
    <source>
        <dbReference type="ARBA" id="ARBA00010394"/>
    </source>
</evidence>
<organism evidence="5 6">
    <name type="scientific">Olea europaea subsp. europaea</name>
    <dbReference type="NCBI Taxonomy" id="158383"/>
    <lineage>
        <taxon>Eukaryota</taxon>
        <taxon>Viridiplantae</taxon>
        <taxon>Streptophyta</taxon>
        <taxon>Embryophyta</taxon>
        <taxon>Tracheophyta</taxon>
        <taxon>Spermatophyta</taxon>
        <taxon>Magnoliopsida</taxon>
        <taxon>eudicotyledons</taxon>
        <taxon>Gunneridae</taxon>
        <taxon>Pentapetalae</taxon>
        <taxon>asterids</taxon>
        <taxon>lamiids</taxon>
        <taxon>Lamiales</taxon>
        <taxon>Oleaceae</taxon>
        <taxon>Oleeae</taxon>
        <taxon>Olea</taxon>
    </lineage>
</organism>
<dbReference type="AlphaFoldDB" id="A0A8S0SPR3"/>
<keyword evidence="3" id="KW-0677">Repeat</keyword>
<dbReference type="InterPro" id="IPR016024">
    <property type="entry name" value="ARM-type_fold"/>
</dbReference>
<dbReference type="GO" id="GO:0015031">
    <property type="term" value="P:protein transport"/>
    <property type="evidence" value="ECO:0007669"/>
    <property type="project" value="UniProtKB-KW"/>
</dbReference>
<dbReference type="PANTHER" id="PTHR23316">
    <property type="entry name" value="IMPORTIN ALPHA"/>
    <property type="match status" value="1"/>
</dbReference>
<evidence type="ECO:0000256" key="2">
    <source>
        <dbReference type="ARBA" id="ARBA00022448"/>
    </source>
</evidence>
<accession>A0A8S0SPR3</accession>
<reference evidence="5 6" key="1">
    <citation type="submission" date="2019-12" db="EMBL/GenBank/DDBJ databases">
        <authorList>
            <person name="Alioto T."/>
            <person name="Alioto T."/>
            <person name="Gomez Garrido J."/>
        </authorList>
    </citation>
    <scope>NUCLEOTIDE SEQUENCE [LARGE SCALE GENOMIC DNA]</scope>
</reference>